<comment type="function">
    <text evidence="1">Specifically methylates the cytosine at position 967 (m5C967) of 16S rRNA.</text>
</comment>
<dbReference type="NCBIfam" id="NF011494">
    <property type="entry name" value="PRK14902.1"/>
    <property type="match status" value="1"/>
</dbReference>
<evidence type="ECO:0000256" key="14">
    <source>
        <dbReference type="PROSITE-ProRule" id="PRU01023"/>
    </source>
</evidence>
<evidence type="ECO:0000256" key="2">
    <source>
        <dbReference type="ARBA" id="ARBA00004496"/>
    </source>
</evidence>
<evidence type="ECO:0000256" key="10">
    <source>
        <dbReference type="ARBA" id="ARBA00022884"/>
    </source>
</evidence>
<dbReference type="NCBIfam" id="TIGR00563">
    <property type="entry name" value="rsmB"/>
    <property type="match status" value="1"/>
</dbReference>
<dbReference type="SUPFAM" id="SSF48013">
    <property type="entry name" value="NusB-like"/>
    <property type="match status" value="1"/>
</dbReference>
<evidence type="ECO:0000256" key="1">
    <source>
        <dbReference type="ARBA" id="ARBA00002724"/>
    </source>
</evidence>
<keyword evidence="10 14" id="KW-0694">RNA-binding</keyword>
<evidence type="ECO:0000313" key="16">
    <source>
        <dbReference type="EMBL" id="MSA91105.1"/>
    </source>
</evidence>
<reference evidence="18 19" key="1">
    <citation type="journal article" date="2019" name="Nat. Med.">
        <title>A library of human gut bacterial isolates paired with longitudinal multiomics data enables mechanistic microbiome research.</title>
        <authorList>
            <person name="Poyet M."/>
            <person name="Groussin M."/>
            <person name="Gibbons S.M."/>
            <person name="Avila-Pacheco J."/>
            <person name="Jiang X."/>
            <person name="Kearney S.M."/>
            <person name="Perrotta A.R."/>
            <person name="Berdy B."/>
            <person name="Zhao S."/>
            <person name="Lieberman T.D."/>
            <person name="Swanson P.K."/>
            <person name="Smith M."/>
            <person name="Roesemann S."/>
            <person name="Alexander J.E."/>
            <person name="Rich S.A."/>
            <person name="Livny J."/>
            <person name="Vlamakis H."/>
            <person name="Clish C."/>
            <person name="Bullock K."/>
            <person name="Deik A."/>
            <person name="Scott J."/>
            <person name="Pierce K.A."/>
            <person name="Xavier R.J."/>
            <person name="Alm E.J."/>
        </authorList>
    </citation>
    <scope>NUCLEOTIDE SEQUENCE [LARGE SCALE GENOMIC DNA]</scope>
    <source>
        <strain evidence="16 18">BIOML-A4</strain>
        <strain evidence="17 19">BIOML-A5</strain>
    </source>
</reference>
<evidence type="ECO:0000256" key="6">
    <source>
        <dbReference type="ARBA" id="ARBA00022552"/>
    </source>
</evidence>
<dbReference type="PROSITE" id="PS51686">
    <property type="entry name" value="SAM_MT_RSMB_NOP"/>
    <property type="match status" value="1"/>
</dbReference>
<dbReference type="InterPro" id="IPR035926">
    <property type="entry name" value="NusB-like_sf"/>
</dbReference>
<dbReference type="InterPro" id="IPR018314">
    <property type="entry name" value="RsmB/NOL1/NOP2-like_CS"/>
</dbReference>
<dbReference type="Proteomes" id="UP000480929">
    <property type="component" value="Unassembled WGS sequence"/>
</dbReference>
<keyword evidence="5" id="KW-0963">Cytoplasm</keyword>
<dbReference type="InterPro" id="IPR029063">
    <property type="entry name" value="SAM-dependent_MTases_sf"/>
</dbReference>
<dbReference type="Pfam" id="PF22458">
    <property type="entry name" value="RsmF-B_ferredox"/>
    <property type="match status" value="1"/>
</dbReference>
<accession>A0A6N7SBV8</accession>
<dbReference type="PANTHER" id="PTHR22807:SF53">
    <property type="entry name" value="RIBOSOMAL RNA SMALL SUBUNIT METHYLTRANSFERASE B-RELATED"/>
    <property type="match status" value="1"/>
</dbReference>
<dbReference type="GO" id="GO:0003723">
    <property type="term" value="F:RNA binding"/>
    <property type="evidence" value="ECO:0007669"/>
    <property type="project" value="UniProtKB-UniRule"/>
</dbReference>
<dbReference type="InterPro" id="IPR054728">
    <property type="entry name" value="RsmB-like_ferredoxin"/>
</dbReference>
<protein>
    <recommendedName>
        <fullName evidence="4">16S rRNA (cytosine(967)-C(5))-methyltransferase</fullName>
        <ecNumber evidence="4">2.1.1.176</ecNumber>
    </recommendedName>
    <alternativeName>
        <fullName evidence="11">16S rRNA m5C967 methyltransferase</fullName>
    </alternativeName>
    <alternativeName>
        <fullName evidence="12">rRNA (cytosine-C(5)-)-methyltransferase RsmB</fullName>
    </alternativeName>
</protein>
<evidence type="ECO:0000313" key="18">
    <source>
        <dbReference type="Proteomes" id="UP000433575"/>
    </source>
</evidence>
<dbReference type="Gene3D" id="3.30.70.1170">
    <property type="entry name" value="Sun protein, domain 3"/>
    <property type="match status" value="1"/>
</dbReference>
<evidence type="ECO:0000256" key="9">
    <source>
        <dbReference type="ARBA" id="ARBA00022691"/>
    </source>
</evidence>
<dbReference type="InterPro" id="IPR006027">
    <property type="entry name" value="NusB_RsmB_TIM44"/>
</dbReference>
<dbReference type="GO" id="GO:0006355">
    <property type="term" value="P:regulation of DNA-templated transcription"/>
    <property type="evidence" value="ECO:0007669"/>
    <property type="project" value="InterPro"/>
</dbReference>
<evidence type="ECO:0000256" key="8">
    <source>
        <dbReference type="ARBA" id="ARBA00022679"/>
    </source>
</evidence>
<evidence type="ECO:0000256" key="12">
    <source>
        <dbReference type="ARBA" id="ARBA00031088"/>
    </source>
</evidence>
<dbReference type="PANTHER" id="PTHR22807">
    <property type="entry name" value="NOP2 YEAST -RELATED NOL1/NOP2/FMU SUN DOMAIN-CONTAINING"/>
    <property type="match status" value="1"/>
</dbReference>
<keyword evidence="9 14" id="KW-0949">S-adenosyl-L-methionine</keyword>
<evidence type="ECO:0000256" key="11">
    <source>
        <dbReference type="ARBA" id="ARBA00030399"/>
    </source>
</evidence>
<keyword evidence="6" id="KW-0698">rRNA processing</keyword>
<name>A0A6N7SBV8_9FIRM</name>
<keyword evidence="19" id="KW-1185">Reference proteome</keyword>
<feature type="binding site" evidence="14">
    <location>
        <position position="333"/>
    </location>
    <ligand>
        <name>S-adenosyl-L-methionine</name>
        <dbReference type="ChEBI" id="CHEBI:59789"/>
    </ligand>
</feature>
<comment type="catalytic activity">
    <reaction evidence="13">
        <text>cytidine(967) in 16S rRNA + S-adenosyl-L-methionine = 5-methylcytidine(967) in 16S rRNA + S-adenosyl-L-homocysteine + H(+)</text>
        <dbReference type="Rhea" id="RHEA:42748"/>
        <dbReference type="Rhea" id="RHEA-COMP:10219"/>
        <dbReference type="Rhea" id="RHEA-COMP:10220"/>
        <dbReference type="ChEBI" id="CHEBI:15378"/>
        <dbReference type="ChEBI" id="CHEBI:57856"/>
        <dbReference type="ChEBI" id="CHEBI:59789"/>
        <dbReference type="ChEBI" id="CHEBI:74483"/>
        <dbReference type="ChEBI" id="CHEBI:82748"/>
        <dbReference type="EC" id="2.1.1.176"/>
    </reaction>
</comment>
<dbReference type="Proteomes" id="UP000433575">
    <property type="component" value="Unassembled WGS sequence"/>
</dbReference>
<dbReference type="GO" id="GO:0008649">
    <property type="term" value="F:rRNA methyltransferase activity"/>
    <property type="evidence" value="ECO:0007669"/>
    <property type="project" value="InterPro"/>
</dbReference>
<comment type="caution">
    <text evidence="16">The sequence shown here is derived from an EMBL/GenBank/DDBJ whole genome shotgun (WGS) entry which is preliminary data.</text>
</comment>
<dbReference type="PROSITE" id="PS01153">
    <property type="entry name" value="NOL1_NOP2_SUN"/>
    <property type="match status" value="1"/>
</dbReference>
<evidence type="ECO:0000256" key="4">
    <source>
        <dbReference type="ARBA" id="ARBA00012140"/>
    </source>
</evidence>
<dbReference type="Gene3D" id="3.40.50.150">
    <property type="entry name" value="Vaccinia Virus protein VP39"/>
    <property type="match status" value="1"/>
</dbReference>
<dbReference type="InterPro" id="IPR004573">
    <property type="entry name" value="rRNA_ssu_MeTfrase_B"/>
</dbReference>
<keyword evidence="8 14" id="KW-0808">Transferase</keyword>
<feature type="binding site" evidence="14">
    <location>
        <position position="287"/>
    </location>
    <ligand>
        <name>S-adenosyl-L-methionine</name>
        <dbReference type="ChEBI" id="CHEBI:59789"/>
    </ligand>
</feature>
<gene>
    <name evidence="16" type="primary">rsmB</name>
    <name evidence="17" type="ORF">GKD88_17285</name>
    <name evidence="16" type="ORF">GKE08_17405</name>
</gene>
<feature type="binding site" evidence="14">
    <location>
        <position position="314"/>
    </location>
    <ligand>
        <name>S-adenosyl-L-methionine</name>
        <dbReference type="ChEBI" id="CHEBI:59789"/>
    </ligand>
</feature>
<evidence type="ECO:0000256" key="7">
    <source>
        <dbReference type="ARBA" id="ARBA00022603"/>
    </source>
</evidence>
<proteinExistence type="inferred from homology"/>
<dbReference type="GO" id="GO:0005737">
    <property type="term" value="C:cytoplasm"/>
    <property type="evidence" value="ECO:0007669"/>
    <property type="project" value="UniProtKB-SubCell"/>
</dbReference>
<dbReference type="PRINTS" id="PR02008">
    <property type="entry name" value="RCMTFAMILY"/>
</dbReference>
<sequence>MKTSTDCETAVVDSIRSKGAGRMNNTRKTAWQGLHAVINEGQYASLWLRQHGLALSEEEKRWVTAVLYGVLRHREPLRWQWRDLVKRIPEAKVAVLLDMSVYQLFYLDKGTDYAVVNEAVKMCPQPMKGLVNAVLRQVLRRGQRPLPQPDSIENLALVTSHPQWLLNLWKAHYGEDKMRSIALADLEEAAVSVRINPLKLKAKELALRPDWTLQPNGWTITTTGNPVADPWLGEGKIVIQDRSSQQVALWLDPQPGEAVFDACSAPGTKTTQLAAMMDNQGSILACDLHPHRLKLVEEAAQRVGASIIETRMLDAACADQQLAGQQFDRVLLDVPCSGLGVLRHKPEILLRLTPEALDEIVGLQAEILNHCAPLCRVGGTLVYSTCTLNRKENDKQTAAFLAQHPDFELQDEKTFFPDEGDQDGFYIAKMIRRR</sequence>
<dbReference type="InterPro" id="IPR049560">
    <property type="entry name" value="MeTrfase_RsmB-F_NOP2_cat"/>
</dbReference>
<comment type="subcellular location">
    <subcellularLocation>
        <location evidence="2">Cytoplasm</location>
    </subcellularLocation>
</comment>
<dbReference type="SUPFAM" id="SSF53335">
    <property type="entry name" value="S-adenosyl-L-methionine-dependent methyltransferases"/>
    <property type="match status" value="1"/>
</dbReference>
<evidence type="ECO:0000256" key="3">
    <source>
        <dbReference type="ARBA" id="ARBA00007494"/>
    </source>
</evidence>
<evidence type="ECO:0000259" key="15">
    <source>
        <dbReference type="PROSITE" id="PS51686"/>
    </source>
</evidence>
<evidence type="ECO:0000256" key="13">
    <source>
        <dbReference type="ARBA" id="ARBA00047283"/>
    </source>
</evidence>
<evidence type="ECO:0000256" key="5">
    <source>
        <dbReference type="ARBA" id="ARBA00022490"/>
    </source>
</evidence>
<dbReference type="EMBL" id="WKPI01000047">
    <property type="protein sequence ID" value="MSC34876.1"/>
    <property type="molecule type" value="Genomic_DNA"/>
</dbReference>
<evidence type="ECO:0000313" key="19">
    <source>
        <dbReference type="Proteomes" id="UP000480929"/>
    </source>
</evidence>
<evidence type="ECO:0000313" key="17">
    <source>
        <dbReference type="EMBL" id="MSC34876.1"/>
    </source>
</evidence>
<dbReference type="Pfam" id="PF01029">
    <property type="entry name" value="NusB"/>
    <property type="match status" value="1"/>
</dbReference>
<feature type="domain" description="SAM-dependent MTase RsmB/NOP-type" evidence="15">
    <location>
        <begin position="157"/>
        <end position="434"/>
    </location>
</feature>
<dbReference type="OrthoDB" id="9810297at2"/>
<feature type="active site" description="Nucleophile" evidence="14">
    <location>
        <position position="386"/>
    </location>
</feature>
<organism evidence="16 18">
    <name type="scientific">Holdemania massiliensis</name>
    <dbReference type="NCBI Taxonomy" id="1468449"/>
    <lineage>
        <taxon>Bacteria</taxon>
        <taxon>Bacillati</taxon>
        <taxon>Bacillota</taxon>
        <taxon>Erysipelotrichia</taxon>
        <taxon>Erysipelotrichales</taxon>
        <taxon>Erysipelotrichaceae</taxon>
        <taxon>Holdemania</taxon>
    </lineage>
</organism>
<comment type="caution">
    <text evidence="14">Lacks conserved residue(s) required for the propagation of feature annotation.</text>
</comment>
<keyword evidence="7 14" id="KW-0489">Methyltransferase</keyword>
<dbReference type="EMBL" id="WKPJ01000044">
    <property type="protein sequence ID" value="MSA91105.1"/>
    <property type="molecule type" value="Genomic_DNA"/>
</dbReference>
<dbReference type="InterPro" id="IPR001678">
    <property type="entry name" value="MeTrfase_RsmB-F_NOP2_dom"/>
</dbReference>
<dbReference type="FunFam" id="3.40.50.150:FF:000022">
    <property type="entry name" value="Ribosomal RNA small subunit methyltransferase B"/>
    <property type="match status" value="1"/>
</dbReference>
<dbReference type="EC" id="2.1.1.176" evidence="4"/>
<dbReference type="Pfam" id="PF01189">
    <property type="entry name" value="Methyltr_RsmB-F"/>
    <property type="match status" value="1"/>
</dbReference>
<dbReference type="InterPro" id="IPR023267">
    <property type="entry name" value="RCMT"/>
</dbReference>
<dbReference type="AlphaFoldDB" id="A0A6N7SBV8"/>
<comment type="similarity">
    <text evidence="3 14">Belongs to the class I-like SAM-binding methyltransferase superfamily. RsmB/NOP family.</text>
</comment>
<dbReference type="Gene3D" id="1.10.940.10">
    <property type="entry name" value="NusB-like"/>
    <property type="match status" value="1"/>
</dbReference>